<gene>
    <name evidence="5" type="ORF">J2S73_002760</name>
</gene>
<dbReference type="PANTHER" id="PTHR33175:SF3">
    <property type="entry name" value="DNA-BINDING PROTEIN HU-BETA"/>
    <property type="match status" value="1"/>
</dbReference>
<accession>A0AAE4ATH8</accession>
<organism evidence="5 6">
    <name type="scientific">Amorphus orientalis</name>
    <dbReference type="NCBI Taxonomy" id="649198"/>
    <lineage>
        <taxon>Bacteria</taxon>
        <taxon>Pseudomonadati</taxon>
        <taxon>Pseudomonadota</taxon>
        <taxon>Alphaproteobacteria</taxon>
        <taxon>Hyphomicrobiales</taxon>
        <taxon>Amorphaceae</taxon>
        <taxon>Amorphus</taxon>
    </lineage>
</organism>
<dbReference type="Gene3D" id="4.10.520.10">
    <property type="entry name" value="IHF-like DNA-binding proteins"/>
    <property type="match status" value="1"/>
</dbReference>
<evidence type="ECO:0000313" key="5">
    <source>
        <dbReference type="EMBL" id="MDQ0316303.1"/>
    </source>
</evidence>
<dbReference type="InterPro" id="IPR010992">
    <property type="entry name" value="IHF-like_DNA-bd_dom_sf"/>
</dbReference>
<dbReference type="AlphaFoldDB" id="A0AAE4ATH8"/>
<dbReference type="SUPFAM" id="SSF47729">
    <property type="entry name" value="IHF-like DNA-binding proteins"/>
    <property type="match status" value="1"/>
</dbReference>
<comment type="similarity">
    <text evidence="1 4">Belongs to the bacterial histone-like protein family.</text>
</comment>
<dbReference type="SMART" id="SM00411">
    <property type="entry name" value="BHL"/>
    <property type="match status" value="1"/>
</dbReference>
<reference evidence="5" key="1">
    <citation type="submission" date="2023-07" db="EMBL/GenBank/DDBJ databases">
        <title>Genomic Encyclopedia of Type Strains, Phase IV (KMG-IV): sequencing the most valuable type-strain genomes for metagenomic binning, comparative biology and taxonomic classification.</title>
        <authorList>
            <person name="Goeker M."/>
        </authorList>
    </citation>
    <scope>NUCLEOTIDE SEQUENCE</scope>
    <source>
        <strain evidence="5">DSM 21202</strain>
    </source>
</reference>
<dbReference type="GO" id="GO:0005829">
    <property type="term" value="C:cytosol"/>
    <property type="evidence" value="ECO:0007669"/>
    <property type="project" value="TreeGrafter"/>
</dbReference>
<dbReference type="EMBL" id="JAUSUL010000002">
    <property type="protein sequence ID" value="MDQ0316303.1"/>
    <property type="molecule type" value="Genomic_DNA"/>
</dbReference>
<evidence type="ECO:0000256" key="1">
    <source>
        <dbReference type="ARBA" id="ARBA00010529"/>
    </source>
</evidence>
<dbReference type="Pfam" id="PF00216">
    <property type="entry name" value="Bac_DNA_binding"/>
    <property type="match status" value="1"/>
</dbReference>
<keyword evidence="3 5" id="KW-0238">DNA-binding</keyword>
<dbReference type="CDD" id="cd13831">
    <property type="entry name" value="HU"/>
    <property type="match status" value="1"/>
</dbReference>
<evidence type="ECO:0000256" key="2">
    <source>
        <dbReference type="ARBA" id="ARBA00023067"/>
    </source>
</evidence>
<sequence length="109" mass="11635">MVAGASEFSWLSNWKGNDMKKNDLVAEVAEKAELTKPAAQKAVDAMFDTISAALKSGDEVRIVGFGVFAVSERAASEGRDPRTGKSIKIPAAKVPKFRAGKPLKELVNS</sequence>
<dbReference type="PRINTS" id="PR01727">
    <property type="entry name" value="DNABINDINGHU"/>
</dbReference>
<keyword evidence="6" id="KW-1185">Reference proteome</keyword>
<dbReference type="InterPro" id="IPR000119">
    <property type="entry name" value="Hist_DNA-bd"/>
</dbReference>
<keyword evidence="2" id="KW-0226">DNA condensation</keyword>
<protein>
    <submittedName>
        <fullName evidence="5">DNA-binding protein HU-beta</fullName>
    </submittedName>
</protein>
<dbReference type="Proteomes" id="UP001229244">
    <property type="component" value="Unassembled WGS sequence"/>
</dbReference>
<dbReference type="PANTHER" id="PTHR33175">
    <property type="entry name" value="DNA-BINDING PROTEIN HU"/>
    <property type="match status" value="1"/>
</dbReference>
<dbReference type="GO" id="GO:0030527">
    <property type="term" value="F:structural constituent of chromatin"/>
    <property type="evidence" value="ECO:0007669"/>
    <property type="project" value="InterPro"/>
</dbReference>
<dbReference type="GO" id="GO:0030261">
    <property type="term" value="P:chromosome condensation"/>
    <property type="evidence" value="ECO:0007669"/>
    <property type="project" value="UniProtKB-KW"/>
</dbReference>
<comment type="caution">
    <text evidence="5">The sequence shown here is derived from an EMBL/GenBank/DDBJ whole genome shotgun (WGS) entry which is preliminary data.</text>
</comment>
<proteinExistence type="inferred from homology"/>
<evidence type="ECO:0000256" key="4">
    <source>
        <dbReference type="RuleBase" id="RU003939"/>
    </source>
</evidence>
<evidence type="ECO:0000256" key="3">
    <source>
        <dbReference type="ARBA" id="ARBA00023125"/>
    </source>
</evidence>
<dbReference type="GO" id="GO:0003677">
    <property type="term" value="F:DNA binding"/>
    <property type="evidence" value="ECO:0007669"/>
    <property type="project" value="UniProtKB-KW"/>
</dbReference>
<name>A0AAE4ATH8_9HYPH</name>
<evidence type="ECO:0000313" key="6">
    <source>
        <dbReference type="Proteomes" id="UP001229244"/>
    </source>
</evidence>